<reference evidence="1 2" key="1">
    <citation type="journal article" date="2012" name="J. Bacteriol.">
        <title>Complete genome sequences of Desulfosporosinus orientis DSM765T, Desulfosporosinus youngiae DSM17734T, Desulfosporosinus meridiei DSM13257T, and Desulfosporosinus acidiphilus DSM22704T.</title>
        <authorList>
            <person name="Pester M."/>
            <person name="Brambilla E."/>
            <person name="Alazard D."/>
            <person name="Rattei T."/>
            <person name="Weinmaier T."/>
            <person name="Han J."/>
            <person name="Lucas S."/>
            <person name="Lapidus A."/>
            <person name="Cheng J.F."/>
            <person name="Goodwin L."/>
            <person name="Pitluck S."/>
            <person name="Peters L."/>
            <person name="Ovchinnikova G."/>
            <person name="Teshima H."/>
            <person name="Detter J.C."/>
            <person name="Han C.S."/>
            <person name="Tapia R."/>
            <person name="Land M.L."/>
            <person name="Hauser L."/>
            <person name="Kyrpides N.C."/>
            <person name="Ivanova N.N."/>
            <person name="Pagani I."/>
            <person name="Huntmann M."/>
            <person name="Wei C.L."/>
            <person name="Davenport K.W."/>
            <person name="Daligault H."/>
            <person name="Chain P.S."/>
            <person name="Chen A."/>
            <person name="Mavromatis K."/>
            <person name="Markowitz V."/>
            <person name="Szeto E."/>
            <person name="Mikhailova N."/>
            <person name="Pati A."/>
            <person name="Wagner M."/>
            <person name="Woyke T."/>
            <person name="Ollivier B."/>
            <person name="Klenk H.P."/>
            <person name="Spring S."/>
            <person name="Loy A."/>
        </authorList>
    </citation>
    <scope>NUCLEOTIDE SEQUENCE [LARGE SCALE GENOMIC DNA]</scope>
    <source>
        <strain evidence="2">DSM 22704 / JCM 16185 / SJ4</strain>
    </source>
</reference>
<dbReference type="OrthoDB" id="8910972at2"/>
<dbReference type="Proteomes" id="UP000002892">
    <property type="component" value="Chromosome"/>
</dbReference>
<gene>
    <name evidence="1" type="ordered locus">Desaci_1466</name>
</gene>
<evidence type="ECO:0000313" key="1">
    <source>
        <dbReference type="EMBL" id="AFM40482.1"/>
    </source>
</evidence>
<dbReference type="KEGG" id="dai:Desaci_1466"/>
<proteinExistence type="predicted"/>
<dbReference type="EMBL" id="CP003639">
    <property type="protein sequence ID" value="AFM40482.1"/>
    <property type="molecule type" value="Genomic_DNA"/>
</dbReference>
<dbReference type="RefSeq" id="WP_014826489.1">
    <property type="nucleotide sequence ID" value="NC_018068.1"/>
</dbReference>
<keyword evidence="2" id="KW-1185">Reference proteome</keyword>
<dbReference type="HOGENOM" id="CLU_717496_0_0_9"/>
<protein>
    <recommendedName>
        <fullName evidence="3">CD-NTase-associated protein 12/Pycsar effector protein TIR domain-containing protein</fullName>
    </recommendedName>
</protein>
<name>I4D3V8_DESAJ</name>
<sequence>MKVSLFYSWQSDLPNTKNRGLINNCINKATKQLLETCSKITEFELEMDSRNESGTPDLAKSIFEKIDACDIFIADISVINSKSHERLTPNPNVLLELGYAAKTIGWSNIICIYNSEFAEIEDLPFDIRFRKPLIYDTSSDLPKARDMLTKSLLSSIENIVDTRIIDRKEYLITKRTIDVQIQSVLLDFCRLLYETKQNTAEKFNYPKLLNSSAIDIEQFLRNRELLGFHLFKNVSLNINELIHFFNDELETYFLSEKEKRILAKMVFSLRRYKDLLYSNDALIDNGKCDEYTLTSGYEMNPHNSPDSYLLLQPLADEKAIVISGGDFAPEIINRLLSNLTIREQYIQTFSQCIYDVVTLTNDWIKITGNYFIANPKMFKSTPEEH</sequence>
<dbReference type="AlphaFoldDB" id="I4D3V8"/>
<evidence type="ECO:0008006" key="3">
    <source>
        <dbReference type="Google" id="ProtNLM"/>
    </source>
</evidence>
<dbReference type="eggNOG" id="ENOG5032SBR">
    <property type="taxonomic scope" value="Bacteria"/>
</dbReference>
<evidence type="ECO:0000313" key="2">
    <source>
        <dbReference type="Proteomes" id="UP000002892"/>
    </source>
</evidence>
<organism evidence="1 2">
    <name type="scientific">Desulfosporosinus acidiphilus (strain DSM 22704 / JCM 16185 / SJ4)</name>
    <dbReference type="NCBI Taxonomy" id="646529"/>
    <lineage>
        <taxon>Bacteria</taxon>
        <taxon>Bacillati</taxon>
        <taxon>Bacillota</taxon>
        <taxon>Clostridia</taxon>
        <taxon>Eubacteriales</taxon>
        <taxon>Desulfitobacteriaceae</taxon>
        <taxon>Desulfosporosinus</taxon>
    </lineage>
</organism>
<accession>I4D3V8</accession>